<dbReference type="RefSeq" id="XP_009529806.1">
    <property type="nucleotide sequence ID" value="XM_009531511.1"/>
</dbReference>
<name>G4ZMT7_PHYSP</name>
<organism evidence="1 2">
    <name type="scientific">Phytophthora sojae (strain P6497)</name>
    <name type="common">Soybean stem and root rot agent</name>
    <name type="synonym">Phytophthora megasperma f. sp. glycines</name>
    <dbReference type="NCBI Taxonomy" id="1094619"/>
    <lineage>
        <taxon>Eukaryota</taxon>
        <taxon>Sar</taxon>
        <taxon>Stramenopiles</taxon>
        <taxon>Oomycota</taxon>
        <taxon>Peronosporomycetes</taxon>
        <taxon>Peronosporales</taxon>
        <taxon>Peronosporaceae</taxon>
        <taxon>Phytophthora</taxon>
    </lineage>
</organism>
<dbReference type="AlphaFoldDB" id="G4ZMT7"/>
<accession>G4ZMT7</accession>
<reference evidence="1 2" key="1">
    <citation type="journal article" date="2006" name="Science">
        <title>Phytophthora genome sequences uncover evolutionary origins and mechanisms of pathogenesis.</title>
        <authorList>
            <person name="Tyler B.M."/>
            <person name="Tripathy S."/>
            <person name="Zhang X."/>
            <person name="Dehal P."/>
            <person name="Jiang R.H."/>
            <person name="Aerts A."/>
            <person name="Arredondo F.D."/>
            <person name="Baxter L."/>
            <person name="Bensasson D."/>
            <person name="Beynon J.L."/>
            <person name="Chapman J."/>
            <person name="Damasceno C.M."/>
            <person name="Dorrance A.E."/>
            <person name="Dou D."/>
            <person name="Dickerman A.W."/>
            <person name="Dubchak I.L."/>
            <person name="Garbelotto M."/>
            <person name="Gijzen M."/>
            <person name="Gordon S.G."/>
            <person name="Govers F."/>
            <person name="Grunwald N.J."/>
            <person name="Huang W."/>
            <person name="Ivors K.L."/>
            <person name="Jones R.W."/>
            <person name="Kamoun S."/>
            <person name="Krampis K."/>
            <person name="Lamour K.H."/>
            <person name="Lee M.K."/>
            <person name="McDonald W.H."/>
            <person name="Medina M."/>
            <person name="Meijer H.J."/>
            <person name="Nordberg E.K."/>
            <person name="Maclean D.J."/>
            <person name="Ospina-Giraldo M.D."/>
            <person name="Morris P.F."/>
            <person name="Phuntumart V."/>
            <person name="Putnam N.H."/>
            <person name="Rash S."/>
            <person name="Rose J.K."/>
            <person name="Sakihama Y."/>
            <person name="Salamov A.A."/>
            <person name="Savidor A."/>
            <person name="Scheuring C.F."/>
            <person name="Smith B.M."/>
            <person name="Sobral B.W."/>
            <person name="Terry A."/>
            <person name="Torto-Alalibo T.A."/>
            <person name="Win J."/>
            <person name="Xu Z."/>
            <person name="Zhang H."/>
            <person name="Grigoriev I.V."/>
            <person name="Rokhsar D.S."/>
            <person name="Boore J.L."/>
        </authorList>
    </citation>
    <scope>NUCLEOTIDE SEQUENCE [LARGE SCALE GENOMIC DNA]</scope>
    <source>
        <strain evidence="1 2">P6497</strain>
    </source>
</reference>
<dbReference type="KEGG" id="psoj:PHYSODRAFT_504939"/>
<proteinExistence type="predicted"/>
<dbReference type="OMA" id="ADISPAC"/>
<evidence type="ECO:0000313" key="2">
    <source>
        <dbReference type="Proteomes" id="UP000002640"/>
    </source>
</evidence>
<dbReference type="GeneID" id="20658412"/>
<gene>
    <name evidence="1" type="ORF">PHYSODRAFT_504939</name>
</gene>
<sequence>MRDLVRKMITMPSSGVGVGQAYGPAVEKSLEYIFSTGMEACLNGVIQKVVPVKDLKIAMEIFQLVLPRAQDKPQQCLAPKVIQLITNNLRVAVQQLVLNYPQSDAPAFDELYAIDLLGMVISTCEVQFFWSNVTSASAKPRNLAPRVLSAALKYNPEKEWLGNAFLRESGSDHELASSWLLGTLDVATLNSTPIACKVEDTPFSLASKQRSEGQEDDLEVKPHVRDSDSWMMLTDGIIYHMLRKDPVGICTMDPQILSLLREVASSCKFPTAVHASTNGLHDVETLYDLHLDVFQSFSRSAGKQWSSLGDLREKNQFRTKLMSNQFGIFISFLDAFKINFRRACTEIDRVNHNWHAFSELFLRQAGVNATGGRSYHEMDDTIKSFDERLTGLTTMFRFMYQCMDAFMFYCGEMAIGKSNLFFDAMQLLFRQVNSADGVRNVNEELRKGFCTGSMGFVDSVQLFFARQKYPSLLHWFAQTSEIYQTFNSGWEASPLKTLLVNILDPDGPLGIHSYYPGVESSNEQDIDVRTVRREAFYLSCGLFDCRCTNSFEHSRATSSCSRVHQLRQFVLGDFMRDTFTFVQRDGDTSLLETMVPLFQFVRAFQLNELHPCLEWMVECLIKYVPGEEVVNSTISCVLLTELCGIVCEAIAFNEHRPKLELIDLVELVLVYLQSVYVALSRRTTTMMSPFFAPCIEYPPSVKLSEYRFSPSTFPATDLLAAIGRVAQQCQASSDDRLRYFTTVAP</sequence>
<evidence type="ECO:0000313" key="1">
    <source>
        <dbReference type="EMBL" id="EGZ16057.1"/>
    </source>
</evidence>
<protein>
    <submittedName>
        <fullName evidence="1">Uncharacterized protein</fullName>
    </submittedName>
</protein>
<dbReference type="Proteomes" id="UP000002640">
    <property type="component" value="Unassembled WGS sequence"/>
</dbReference>
<keyword evidence="2" id="KW-1185">Reference proteome</keyword>
<dbReference type="InParanoid" id="G4ZMT7"/>
<dbReference type="EMBL" id="JH159155">
    <property type="protein sequence ID" value="EGZ16057.1"/>
    <property type="molecule type" value="Genomic_DNA"/>
</dbReference>